<dbReference type="CDD" id="cd00093">
    <property type="entry name" value="HTH_XRE"/>
    <property type="match status" value="1"/>
</dbReference>
<organism evidence="2 3">
    <name type="scientific">Yersinia massiliensis</name>
    <dbReference type="NCBI Taxonomy" id="419257"/>
    <lineage>
        <taxon>Bacteria</taxon>
        <taxon>Pseudomonadati</taxon>
        <taxon>Pseudomonadota</taxon>
        <taxon>Gammaproteobacteria</taxon>
        <taxon>Enterobacterales</taxon>
        <taxon>Yersiniaceae</taxon>
        <taxon>Yersinia</taxon>
    </lineage>
</organism>
<evidence type="ECO:0000259" key="1">
    <source>
        <dbReference type="PROSITE" id="PS50943"/>
    </source>
</evidence>
<gene>
    <name evidence="2" type="ORF">DA391_20260</name>
</gene>
<name>A0ABM6V0M9_9GAMM</name>
<dbReference type="Pfam" id="PF01381">
    <property type="entry name" value="HTH_3"/>
    <property type="match status" value="1"/>
</dbReference>
<sequence length="160" mass="17413">MFGLYVIDYVINTSHSQGGFVTNKSIFERLKEERKKLKLTQATAALLAGVKRETWSRYESGLMSPGMEVLAALATAGANIQYILTGESSGTTLSRDEMELLQRYREAPLQVKGSVLSALTTGSSKERAEQVIHGDVLGNVIKGNVTMGAGTVMNKNTKRK</sequence>
<evidence type="ECO:0000313" key="2">
    <source>
        <dbReference type="EMBL" id="AVX40546.1"/>
    </source>
</evidence>
<proteinExistence type="predicted"/>
<protein>
    <submittedName>
        <fullName evidence="2">XRE family transcriptional regulator</fullName>
    </submittedName>
</protein>
<keyword evidence="3" id="KW-1185">Reference proteome</keyword>
<reference evidence="3" key="1">
    <citation type="journal article" date="2018" name="Genome Announc.">
        <title>First complete genome sequence of Yersinia massiliensis.</title>
        <authorList>
            <person name="Thomas M.C."/>
            <person name="Arling V."/>
            <person name="Goji N."/>
            <person name="Janzen T.W."/>
            <person name="Duceppe M.-O."/>
            <person name="Mathews A."/>
            <person name="Carrillo C."/>
            <person name="Amoako K."/>
        </authorList>
    </citation>
    <scope>NUCLEOTIDE SEQUENCE [LARGE SCALE GENOMIC DNA]</scope>
    <source>
        <strain evidence="3">GTA</strain>
    </source>
</reference>
<dbReference type="SUPFAM" id="SSF47413">
    <property type="entry name" value="lambda repressor-like DNA-binding domains"/>
    <property type="match status" value="1"/>
</dbReference>
<dbReference type="EMBL" id="CP028487">
    <property type="protein sequence ID" value="AVX40546.1"/>
    <property type="molecule type" value="Genomic_DNA"/>
</dbReference>
<dbReference type="InterPro" id="IPR001387">
    <property type="entry name" value="Cro/C1-type_HTH"/>
</dbReference>
<accession>A0ABM6V0M9</accession>
<evidence type="ECO:0000313" key="3">
    <source>
        <dbReference type="Proteomes" id="UP000240908"/>
    </source>
</evidence>
<dbReference type="SMART" id="SM00530">
    <property type="entry name" value="HTH_XRE"/>
    <property type="match status" value="1"/>
</dbReference>
<dbReference type="Proteomes" id="UP000240908">
    <property type="component" value="Chromosome"/>
</dbReference>
<dbReference type="Gene3D" id="1.10.260.40">
    <property type="entry name" value="lambda repressor-like DNA-binding domains"/>
    <property type="match status" value="1"/>
</dbReference>
<feature type="domain" description="HTH cro/C1-type" evidence="1">
    <location>
        <begin position="30"/>
        <end position="83"/>
    </location>
</feature>
<dbReference type="InterPro" id="IPR010982">
    <property type="entry name" value="Lambda_DNA-bd_dom_sf"/>
</dbReference>
<dbReference type="PROSITE" id="PS50943">
    <property type="entry name" value="HTH_CROC1"/>
    <property type="match status" value="1"/>
</dbReference>